<evidence type="ECO:0000313" key="3">
    <source>
        <dbReference type="Proteomes" id="UP000504621"/>
    </source>
</evidence>
<dbReference type="Gene3D" id="1.25.40.10">
    <property type="entry name" value="Tetratricopeptide repeat domain"/>
    <property type="match status" value="2"/>
</dbReference>
<dbReference type="NCBIfam" id="TIGR00756">
    <property type="entry name" value="PPR"/>
    <property type="match status" value="2"/>
</dbReference>
<dbReference type="PROSITE" id="PS51375">
    <property type="entry name" value="PPR"/>
    <property type="match status" value="2"/>
</dbReference>
<dbReference type="InterPro" id="IPR046960">
    <property type="entry name" value="PPR_At4g14850-like_plant"/>
</dbReference>
<dbReference type="Pfam" id="PF20431">
    <property type="entry name" value="E_motif"/>
    <property type="match status" value="1"/>
</dbReference>
<feature type="repeat" description="PPR" evidence="2">
    <location>
        <begin position="163"/>
        <end position="197"/>
    </location>
</feature>
<evidence type="ECO:0000256" key="1">
    <source>
        <dbReference type="ARBA" id="ARBA00022737"/>
    </source>
</evidence>
<dbReference type="AlphaFoldDB" id="A0A6J1B1C9"/>
<dbReference type="GeneID" id="110423241"/>
<dbReference type="RefSeq" id="XP_021293080.1">
    <property type="nucleotide sequence ID" value="XM_021437405.1"/>
</dbReference>
<organism evidence="3 4">
    <name type="scientific">Herrania umbratica</name>
    <dbReference type="NCBI Taxonomy" id="108875"/>
    <lineage>
        <taxon>Eukaryota</taxon>
        <taxon>Viridiplantae</taxon>
        <taxon>Streptophyta</taxon>
        <taxon>Embryophyta</taxon>
        <taxon>Tracheophyta</taxon>
        <taxon>Spermatophyta</taxon>
        <taxon>Magnoliopsida</taxon>
        <taxon>eudicotyledons</taxon>
        <taxon>Gunneridae</taxon>
        <taxon>Pentapetalae</taxon>
        <taxon>rosids</taxon>
        <taxon>malvids</taxon>
        <taxon>Malvales</taxon>
        <taxon>Malvaceae</taxon>
        <taxon>Byttnerioideae</taxon>
        <taxon>Herrania</taxon>
    </lineage>
</organism>
<evidence type="ECO:0000313" key="4">
    <source>
        <dbReference type="RefSeq" id="XP_021293080.1"/>
    </source>
</evidence>
<proteinExistence type="predicted"/>
<dbReference type="InterPro" id="IPR046848">
    <property type="entry name" value="E_motif"/>
</dbReference>
<keyword evidence="1" id="KW-0677">Repeat</keyword>
<keyword evidence="3" id="KW-1185">Reference proteome</keyword>
<dbReference type="PANTHER" id="PTHR47926">
    <property type="entry name" value="PENTATRICOPEPTIDE REPEAT-CONTAINING PROTEIN"/>
    <property type="match status" value="1"/>
</dbReference>
<gene>
    <name evidence="4" type="primary">LOC110423241</name>
</gene>
<dbReference type="Proteomes" id="UP000504621">
    <property type="component" value="Unplaced"/>
</dbReference>
<reference evidence="4" key="1">
    <citation type="submission" date="2025-08" db="UniProtKB">
        <authorList>
            <consortium name="RefSeq"/>
        </authorList>
    </citation>
    <scope>IDENTIFICATION</scope>
    <source>
        <tissue evidence="4">Leaf</tissue>
    </source>
</reference>
<feature type="repeat" description="PPR" evidence="2">
    <location>
        <begin position="75"/>
        <end position="109"/>
    </location>
</feature>
<accession>A0A6J1B1C9</accession>
<dbReference type="Pfam" id="PF01535">
    <property type="entry name" value="PPR"/>
    <property type="match status" value="1"/>
</dbReference>
<dbReference type="PANTHER" id="PTHR47926:SF485">
    <property type="entry name" value="REPEAT-LIKE SUPERFAMILY PROTEIN, PUTATIVE-RELATED"/>
    <property type="match status" value="1"/>
</dbReference>
<protein>
    <submittedName>
        <fullName evidence="4">Pentatricopeptide repeat-containing protein At5g66520-like</fullName>
    </submittedName>
</protein>
<dbReference type="InterPro" id="IPR011990">
    <property type="entry name" value="TPR-like_helical_dom_sf"/>
</dbReference>
<evidence type="ECO:0000256" key="2">
    <source>
        <dbReference type="PROSITE-ProRule" id="PRU00708"/>
    </source>
</evidence>
<name>A0A6J1B1C9_9ROSI</name>
<dbReference type="GO" id="GO:0003723">
    <property type="term" value="F:RNA binding"/>
    <property type="evidence" value="ECO:0007669"/>
    <property type="project" value="InterPro"/>
</dbReference>
<dbReference type="GO" id="GO:0009451">
    <property type="term" value="P:RNA modification"/>
    <property type="evidence" value="ECO:0007669"/>
    <property type="project" value="InterPro"/>
</dbReference>
<sequence length="328" mass="37072">MVGKLIEHNEYTFPLLLKIYAEIRFLKEGEKVHARVLKLGLESNLCVKNSLIRMYSFCGQIAITREVFDDGFVLDLVTWNSMIDGYAGVAEMEVARELFEKMLFRDLFSWNCMIDGMIERTEVRPNSASLVSIMTACANLRRLDKGLGMDLARDVFDQMPDKNVFSWTSMITGYGMHGHVEKALEMFIDVEKRGRMPDAATFLSCLSACKKAGKVFEGLKGKMPVQAGAALWRALLSACRTHSKLGLGELIAKRLIELEPMDVGPYVLLSYIYSVKEKWGEVEIIRKFIKDRELSETSASPHQRTMIYSMLMELGVQLKLSCGDSFGV</sequence>
<dbReference type="InterPro" id="IPR002885">
    <property type="entry name" value="PPR_rpt"/>
</dbReference>
<dbReference type="Pfam" id="PF13041">
    <property type="entry name" value="PPR_2"/>
    <property type="match status" value="1"/>
</dbReference>